<dbReference type="AlphaFoldDB" id="A0A7S3XP47"/>
<keyword evidence="1" id="KW-0472">Membrane</keyword>
<keyword evidence="1" id="KW-1133">Transmembrane helix</keyword>
<proteinExistence type="predicted"/>
<dbReference type="EMBL" id="HBIU01014638">
    <property type="protein sequence ID" value="CAE0628129.1"/>
    <property type="molecule type" value="Transcribed_RNA"/>
</dbReference>
<reference evidence="2" key="1">
    <citation type="submission" date="2021-01" db="EMBL/GenBank/DDBJ databases">
        <authorList>
            <person name="Corre E."/>
            <person name="Pelletier E."/>
            <person name="Niang G."/>
            <person name="Scheremetjew M."/>
            <person name="Finn R."/>
            <person name="Kale V."/>
            <person name="Holt S."/>
            <person name="Cochrane G."/>
            <person name="Meng A."/>
            <person name="Brown T."/>
            <person name="Cohen L."/>
        </authorList>
    </citation>
    <scope>NUCLEOTIDE SEQUENCE</scope>
    <source>
        <strain evidence="2">CCMP3107</strain>
    </source>
</reference>
<accession>A0A7S3XP47</accession>
<keyword evidence="1" id="KW-0812">Transmembrane</keyword>
<sequence>MTTSTEGCTLTLWWLQVVPTSVAAVCVALVLFLLSPGCAAFPFTLRIERSKVKTLKDSEKPQDFLSKKFEEKKLKEVVSSATKALVLGMGGGCDVFSAYALAKFVAGDPSEVDEAWPTGSILYGNCISERGELPGHPVLVKGALYAVPAGPARPLVRGEETYGTTLLEQSAPRGAGGSPLLFELKGCRGLREGDAAGAAAMTRENRRRVHAALDHLGVDFVLAADTGGDSLTGGKDWAVSKVTGRDQQVLSALVEYRKVRPHFRFIHVVLGPGCDAETSEDEMRRQVAADEVDADLPWCAGRRYLGAFSMEAAIAEMVPLVATLAPNRTPGIMWRALADTENCRLPRAPVAEGENGGHDDGEDRVVLERHGNQALVPRRWLYHGLVFDYAEPELFL</sequence>
<gene>
    <name evidence="2" type="ORF">HAKA00212_LOCUS6809</name>
</gene>
<protein>
    <submittedName>
        <fullName evidence="2">Uncharacterized protein</fullName>
    </submittedName>
</protein>
<evidence type="ECO:0000256" key="1">
    <source>
        <dbReference type="SAM" id="Phobius"/>
    </source>
</evidence>
<name>A0A7S3XP47_HETAK</name>
<feature type="transmembrane region" description="Helical" evidence="1">
    <location>
        <begin position="22"/>
        <end position="45"/>
    </location>
</feature>
<evidence type="ECO:0000313" key="2">
    <source>
        <dbReference type="EMBL" id="CAE0628129.1"/>
    </source>
</evidence>
<organism evidence="2">
    <name type="scientific">Heterosigma akashiwo</name>
    <name type="common">Chromophytic alga</name>
    <name type="synonym">Heterosigma carterae</name>
    <dbReference type="NCBI Taxonomy" id="2829"/>
    <lineage>
        <taxon>Eukaryota</taxon>
        <taxon>Sar</taxon>
        <taxon>Stramenopiles</taxon>
        <taxon>Ochrophyta</taxon>
        <taxon>Raphidophyceae</taxon>
        <taxon>Chattonellales</taxon>
        <taxon>Chattonellaceae</taxon>
        <taxon>Heterosigma</taxon>
    </lineage>
</organism>